<evidence type="ECO:0000256" key="1">
    <source>
        <dbReference type="SAM" id="MobiDB-lite"/>
    </source>
</evidence>
<gene>
    <name evidence="2" type="ORF">BU16DRAFT_234290</name>
</gene>
<reference evidence="2" key="1">
    <citation type="journal article" date="2020" name="Stud. Mycol.">
        <title>101 Dothideomycetes genomes: a test case for predicting lifestyles and emergence of pathogens.</title>
        <authorList>
            <person name="Haridas S."/>
            <person name="Albert R."/>
            <person name="Binder M."/>
            <person name="Bloem J."/>
            <person name="Labutti K."/>
            <person name="Salamov A."/>
            <person name="Andreopoulos B."/>
            <person name="Baker S."/>
            <person name="Barry K."/>
            <person name="Bills G."/>
            <person name="Bluhm B."/>
            <person name="Cannon C."/>
            <person name="Castanera R."/>
            <person name="Culley D."/>
            <person name="Daum C."/>
            <person name="Ezra D."/>
            <person name="Gonzalez J."/>
            <person name="Henrissat B."/>
            <person name="Kuo A."/>
            <person name="Liang C."/>
            <person name="Lipzen A."/>
            <person name="Lutzoni F."/>
            <person name="Magnuson J."/>
            <person name="Mondo S."/>
            <person name="Nolan M."/>
            <person name="Ohm R."/>
            <person name="Pangilinan J."/>
            <person name="Park H.-J."/>
            <person name="Ramirez L."/>
            <person name="Alfaro M."/>
            <person name="Sun H."/>
            <person name="Tritt A."/>
            <person name="Yoshinaga Y."/>
            <person name="Zwiers L.-H."/>
            <person name="Turgeon B."/>
            <person name="Goodwin S."/>
            <person name="Spatafora J."/>
            <person name="Crous P."/>
            <person name="Grigoriev I."/>
        </authorList>
    </citation>
    <scope>NUCLEOTIDE SEQUENCE</scope>
    <source>
        <strain evidence="2">CBS 269.34</strain>
    </source>
</reference>
<keyword evidence="3" id="KW-1185">Reference proteome</keyword>
<dbReference type="AlphaFoldDB" id="A0A6A6R6B9"/>
<evidence type="ECO:0000313" key="2">
    <source>
        <dbReference type="EMBL" id="KAF2500016.1"/>
    </source>
</evidence>
<evidence type="ECO:0000313" key="3">
    <source>
        <dbReference type="Proteomes" id="UP000799750"/>
    </source>
</evidence>
<proteinExistence type="predicted"/>
<accession>A0A6A6R6B9</accession>
<dbReference type="EMBL" id="MU004183">
    <property type="protein sequence ID" value="KAF2500016.1"/>
    <property type="molecule type" value="Genomic_DNA"/>
</dbReference>
<protein>
    <submittedName>
        <fullName evidence="2">Uncharacterized protein</fullName>
    </submittedName>
</protein>
<organism evidence="2 3">
    <name type="scientific">Lophium mytilinum</name>
    <dbReference type="NCBI Taxonomy" id="390894"/>
    <lineage>
        <taxon>Eukaryota</taxon>
        <taxon>Fungi</taxon>
        <taxon>Dikarya</taxon>
        <taxon>Ascomycota</taxon>
        <taxon>Pezizomycotina</taxon>
        <taxon>Dothideomycetes</taxon>
        <taxon>Pleosporomycetidae</taxon>
        <taxon>Mytilinidiales</taxon>
        <taxon>Mytilinidiaceae</taxon>
        <taxon>Lophium</taxon>
    </lineage>
</organism>
<sequence length="70" mass="7950">MTTSRFINTYQGGQACNGGVVGLIYTRPTLRYPKHPLPPQRGPLISRASRKRPHERPIVPKNSQLSRKRL</sequence>
<dbReference type="PROSITE" id="PS51257">
    <property type="entry name" value="PROKAR_LIPOPROTEIN"/>
    <property type="match status" value="1"/>
</dbReference>
<name>A0A6A6R6B9_9PEZI</name>
<feature type="compositionally biased region" description="Polar residues" evidence="1">
    <location>
        <begin position="61"/>
        <end position="70"/>
    </location>
</feature>
<feature type="region of interest" description="Disordered" evidence="1">
    <location>
        <begin position="31"/>
        <end position="70"/>
    </location>
</feature>
<dbReference type="Proteomes" id="UP000799750">
    <property type="component" value="Unassembled WGS sequence"/>
</dbReference>